<evidence type="ECO:0000313" key="1">
    <source>
        <dbReference type="EMBL" id="SCZ87446.1"/>
    </source>
</evidence>
<dbReference type="AlphaFoldDB" id="A0A2X0KAD9"/>
<proteinExistence type="predicted"/>
<dbReference type="EMBL" id="FMWP01000010">
    <property type="protein sequence ID" value="SCZ87446.1"/>
    <property type="molecule type" value="Genomic_DNA"/>
</dbReference>
<dbReference type="OrthoDB" id="432234at2759"/>
<organism evidence="1 2">
    <name type="scientific">Microbotryum saponariae</name>
    <dbReference type="NCBI Taxonomy" id="289078"/>
    <lineage>
        <taxon>Eukaryota</taxon>
        <taxon>Fungi</taxon>
        <taxon>Dikarya</taxon>
        <taxon>Basidiomycota</taxon>
        <taxon>Pucciniomycotina</taxon>
        <taxon>Microbotryomycetes</taxon>
        <taxon>Microbotryales</taxon>
        <taxon>Microbotryaceae</taxon>
        <taxon>Microbotryum</taxon>
    </lineage>
</organism>
<protein>
    <submittedName>
        <fullName evidence="1">BZ3500_MvSof-1268-A1-R1_Chr2-2g04912 protein</fullName>
    </submittedName>
</protein>
<keyword evidence="2" id="KW-1185">Reference proteome</keyword>
<gene>
    <name evidence="1" type="ORF">BZ3500_MVSOF-1268-A1-R1_CHR2-2G04912</name>
</gene>
<sequence>MLPPPPTNLFTGGSSSKKFSLNLYDSDFRCYPPFPFTASIMLRRRDVFRNLAFRIPKQEVARIAGILLGIDQDMW</sequence>
<evidence type="ECO:0000313" key="2">
    <source>
        <dbReference type="Proteomes" id="UP000249723"/>
    </source>
</evidence>
<accession>A0A2X0KAD9</accession>
<name>A0A2X0KAD9_9BASI</name>
<dbReference type="Proteomes" id="UP000249723">
    <property type="component" value="Unassembled WGS sequence"/>
</dbReference>
<reference evidence="2" key="1">
    <citation type="submission" date="2016-10" db="EMBL/GenBank/DDBJ databases">
        <authorList>
            <person name="Jeantristanb JTB J.-T."/>
            <person name="Ricardo R."/>
        </authorList>
    </citation>
    <scope>NUCLEOTIDE SEQUENCE [LARGE SCALE GENOMIC DNA]</scope>
</reference>